<protein>
    <recommendedName>
        <fullName evidence="4">Copper transport protein</fullName>
    </recommendedName>
</protein>
<evidence type="ECO:0000256" key="4">
    <source>
        <dbReference type="RuleBase" id="RU367022"/>
    </source>
</evidence>
<comment type="subcellular location">
    <subcellularLocation>
        <location evidence="4">Membrane</location>
        <topology evidence="4">Multi-pass membrane protein</topology>
    </subcellularLocation>
</comment>
<evidence type="ECO:0000256" key="1">
    <source>
        <dbReference type="ARBA" id="ARBA00022692"/>
    </source>
</evidence>
<dbReference type="Proteomes" id="UP000030744">
    <property type="component" value="Unassembled WGS sequence"/>
</dbReference>
<evidence type="ECO:0000313" key="6">
    <source>
        <dbReference type="Proteomes" id="UP000030744"/>
    </source>
</evidence>
<keyword evidence="6" id="KW-1185">Reference proteome</keyword>
<keyword evidence="4" id="KW-0187">Copper transport</keyword>
<evidence type="ECO:0000256" key="2">
    <source>
        <dbReference type="ARBA" id="ARBA00022989"/>
    </source>
</evidence>
<dbReference type="GO" id="GO:0005375">
    <property type="term" value="F:copper ion transmembrane transporter activity"/>
    <property type="evidence" value="ECO:0007669"/>
    <property type="project" value="UniProtKB-UniRule"/>
</dbReference>
<name>U6KHB0_9EIME</name>
<proteinExistence type="inferred from homology"/>
<keyword evidence="1 4" id="KW-0812">Transmembrane</keyword>
<dbReference type="InterPro" id="IPR007274">
    <property type="entry name" value="Cop_transporter"/>
</dbReference>
<keyword evidence="4" id="KW-0813">Transport</keyword>
<keyword evidence="3 4" id="KW-0472">Membrane</keyword>
<reference evidence="5" key="1">
    <citation type="submission" date="2013-10" db="EMBL/GenBank/DDBJ databases">
        <title>Genomic analysis of the causative agents of coccidiosis in chickens.</title>
        <authorList>
            <person name="Reid A.J."/>
            <person name="Blake D."/>
            <person name="Billington K."/>
            <person name="Browne H."/>
            <person name="Dunn M."/>
            <person name="Hung S."/>
            <person name="Kawahara F."/>
            <person name="Miranda-Saavedra D."/>
            <person name="Mourier T."/>
            <person name="Nagra H."/>
            <person name="Otto T.D."/>
            <person name="Rawlings N."/>
            <person name="Sanchez A."/>
            <person name="Sanders M."/>
            <person name="Subramaniam C."/>
            <person name="Tay Y."/>
            <person name="Dear P."/>
            <person name="Doerig C."/>
            <person name="Gruber A."/>
            <person name="Parkinson J."/>
            <person name="Shirley M."/>
            <person name="Wan K.L."/>
            <person name="Berriman M."/>
            <person name="Tomley F."/>
            <person name="Pain A."/>
        </authorList>
    </citation>
    <scope>NUCLEOTIDE SEQUENCE [LARGE SCALE GENOMIC DNA]</scope>
    <source>
        <strain evidence="5">Houghton</strain>
    </source>
</reference>
<gene>
    <name evidence="5" type="ORF">EMH_0068020</name>
</gene>
<dbReference type="EMBL" id="HG687235">
    <property type="protein sequence ID" value="CDJ34828.1"/>
    <property type="molecule type" value="Genomic_DNA"/>
</dbReference>
<organism evidence="5 6">
    <name type="scientific">Eimeria mitis</name>
    <dbReference type="NCBI Taxonomy" id="44415"/>
    <lineage>
        <taxon>Eukaryota</taxon>
        <taxon>Sar</taxon>
        <taxon>Alveolata</taxon>
        <taxon>Apicomplexa</taxon>
        <taxon>Conoidasida</taxon>
        <taxon>Coccidia</taxon>
        <taxon>Eucoccidiorida</taxon>
        <taxon>Eimeriorina</taxon>
        <taxon>Eimeriidae</taxon>
        <taxon>Eimeria</taxon>
    </lineage>
</organism>
<dbReference type="GO" id="GO:0016020">
    <property type="term" value="C:membrane"/>
    <property type="evidence" value="ECO:0007669"/>
    <property type="project" value="UniProtKB-SubCell"/>
</dbReference>
<feature type="transmembrane region" description="Helical" evidence="4">
    <location>
        <begin position="180"/>
        <end position="213"/>
    </location>
</feature>
<comment type="similarity">
    <text evidence="4">Belongs to the copper transporter (Ctr) (TC 1.A.56) family. SLC31A subfamily.</text>
</comment>
<reference evidence="5" key="2">
    <citation type="submission" date="2013-10" db="EMBL/GenBank/DDBJ databases">
        <authorList>
            <person name="Aslett M."/>
        </authorList>
    </citation>
    <scope>NUCLEOTIDE SEQUENCE [LARGE SCALE GENOMIC DNA]</scope>
    <source>
        <strain evidence="5">Houghton</strain>
    </source>
</reference>
<dbReference type="VEuPathDB" id="ToxoDB:EMH_0068020"/>
<keyword evidence="4" id="KW-0406">Ion transport</keyword>
<accession>U6KHB0</accession>
<evidence type="ECO:0000256" key="3">
    <source>
        <dbReference type="ARBA" id="ARBA00023136"/>
    </source>
</evidence>
<sequence>MEMQMTFYWGYDAIILFPWWQTSTAVEFYLSCVCIFALCLVSAKLKAVCCELQRGDAHAAAPTRPAVREVCSEGSVETASGGSNEMNGLPSVMTTASDRWPAAPPLLQGGGLQSLYSLHPGSWTRVSVSSPTEGSHRCLKAKPLAVCAISGRMSFVPHCDSLHAIRSKSYTEYWTSHSNMALLCIAVAIDWGMMLVCMTFNAGLFCAVVGGVATGQLLNKRGAPRGGDCCSGTAHS</sequence>
<dbReference type="PANTHER" id="PTHR12483">
    <property type="entry name" value="SOLUTE CARRIER FAMILY 31 COPPER TRANSPORTERS"/>
    <property type="match status" value="1"/>
</dbReference>
<dbReference type="OrthoDB" id="329282at2759"/>
<evidence type="ECO:0000313" key="5">
    <source>
        <dbReference type="EMBL" id="CDJ34828.1"/>
    </source>
</evidence>
<keyword evidence="2 4" id="KW-1133">Transmembrane helix</keyword>
<dbReference type="RefSeq" id="XP_013357390.1">
    <property type="nucleotide sequence ID" value="XM_013501936.1"/>
</dbReference>
<keyword evidence="4" id="KW-0186">Copper</keyword>
<dbReference type="Pfam" id="PF04145">
    <property type="entry name" value="Ctr"/>
    <property type="match status" value="1"/>
</dbReference>
<dbReference type="GeneID" id="25381343"/>
<dbReference type="AlphaFoldDB" id="U6KHB0"/>